<dbReference type="Pfam" id="PF13551">
    <property type="entry name" value="HTH_29"/>
    <property type="match status" value="1"/>
</dbReference>
<dbReference type="OrthoDB" id="2606899at2"/>
<evidence type="ECO:0000259" key="1">
    <source>
        <dbReference type="Pfam" id="PF13592"/>
    </source>
</evidence>
<accession>A0A366XM92</accession>
<dbReference type="SUPFAM" id="SSF46689">
    <property type="entry name" value="Homeodomain-like"/>
    <property type="match status" value="1"/>
</dbReference>
<evidence type="ECO:0000313" key="3">
    <source>
        <dbReference type="Proteomes" id="UP000253314"/>
    </source>
</evidence>
<dbReference type="AlphaFoldDB" id="A0A366XM92"/>
<dbReference type="Pfam" id="PF13592">
    <property type="entry name" value="HTH_33"/>
    <property type="match status" value="1"/>
</dbReference>
<dbReference type="RefSeq" id="WP_113808535.1">
    <property type="nucleotide sequence ID" value="NZ_QOCW01000058.1"/>
</dbReference>
<keyword evidence="3" id="KW-1185">Reference proteome</keyword>
<feature type="domain" description="Winged helix-turn helix" evidence="1">
    <location>
        <begin position="114"/>
        <end position="169"/>
    </location>
</feature>
<reference evidence="2 3" key="1">
    <citation type="submission" date="2018-07" db="EMBL/GenBank/DDBJ databases">
        <title>Lottiidibacillus patelloidae gen. nov., sp. nov., isolated from the intestinal tract of a marine limpet and the reclassification of B. taeanensis BH030017T, B. algicola KMM 3737T and B. hwajinpoensis SW-72T as genus Lottiidibacillus.</title>
        <authorList>
            <person name="Liu R."/>
            <person name="Huang Z."/>
        </authorList>
    </citation>
    <scope>NUCLEOTIDE SEQUENCE [LARGE SCALE GENOMIC DNA]</scope>
    <source>
        <strain evidence="2 3">BH030017</strain>
    </source>
</reference>
<proteinExistence type="predicted"/>
<comment type="caution">
    <text evidence="2">The sequence shown here is derived from an EMBL/GenBank/DDBJ whole genome shotgun (WGS) entry which is preliminary data.</text>
</comment>
<protein>
    <recommendedName>
        <fullName evidence="1">Winged helix-turn helix domain-containing protein</fullName>
    </recommendedName>
</protein>
<name>A0A366XM92_9BACI</name>
<evidence type="ECO:0000313" key="2">
    <source>
        <dbReference type="EMBL" id="RBW67252.1"/>
    </source>
</evidence>
<dbReference type="Proteomes" id="UP000253314">
    <property type="component" value="Unassembled WGS sequence"/>
</dbReference>
<sequence length="180" mass="20945">MKQLQVTNDHGWTVDALRDYERTLKDARKRNRVTAVRLVMEGYKGIDIANLLNLHRQSVSKYVQNFNEGGIDQVIERRYAPGKTPYLTPEEEQELKQMILESTPVQEGLGMESYWDSRIIQYALEEKFNVSMTRGGICDMLHRTGLRYTRPTYTLAKADPKKQRDFLDQLDVIKKTSQTT</sequence>
<dbReference type="InterPro" id="IPR025959">
    <property type="entry name" value="Winged_HTH_dom"/>
</dbReference>
<dbReference type="EMBL" id="QOCW01000058">
    <property type="protein sequence ID" value="RBW67252.1"/>
    <property type="molecule type" value="Genomic_DNA"/>
</dbReference>
<gene>
    <name evidence="2" type="ORF">DS031_23345</name>
</gene>
<dbReference type="InterPro" id="IPR009057">
    <property type="entry name" value="Homeodomain-like_sf"/>
</dbReference>
<organism evidence="2 3">
    <name type="scientific">Bacillus taeanensis</name>
    <dbReference type="NCBI Taxonomy" id="273032"/>
    <lineage>
        <taxon>Bacteria</taxon>
        <taxon>Bacillati</taxon>
        <taxon>Bacillota</taxon>
        <taxon>Bacilli</taxon>
        <taxon>Bacillales</taxon>
        <taxon>Bacillaceae</taxon>
        <taxon>Bacillus</taxon>
    </lineage>
</organism>